<feature type="transmembrane region" description="Helical" evidence="8">
    <location>
        <begin position="293"/>
        <end position="314"/>
    </location>
</feature>
<dbReference type="PROSITE" id="PS50850">
    <property type="entry name" value="MFS"/>
    <property type="match status" value="1"/>
</dbReference>
<dbReference type="GO" id="GO:0005886">
    <property type="term" value="C:plasma membrane"/>
    <property type="evidence" value="ECO:0007669"/>
    <property type="project" value="UniProtKB-SubCell"/>
</dbReference>
<keyword evidence="2" id="KW-0813">Transport</keyword>
<comment type="similarity">
    <text evidence="7">Belongs to the major facilitator superfamily. DHA1 family. Polyamines/proton antiporter (TC 2.A.1.2.16) subfamily.</text>
</comment>
<sequence length="393" mass="42968">MGEMYGRRIIFLITVGLYTPLHIGGALAKNIATVLAVRLFTGIFGASRKLLSYQSYINYHAHTPCQYTALTNAGGAVADIFSPRERGLASAIYAAVPFLGPVIGPIVGGFVADSNLGWHFNFWLMLILGALSLVMGYFVTPETDCIHRLTSRRKYAPVLLRRRAKHLAQLSSGTVHYLSKHDIGRVTSFARIMRINLSRPFVFMITEPIVLLLALYISVVYGTLYALFSAFPIVFETHRGWSAGAGGLAFLGVGAGISVGTASASIQNRIYWRAMDKSSNGRAPPEATADPPIPWIVPIIGGFPFGMGICQILQSSTAYLMDTYELYFASAIAATIVLRSIFAAVFPVIAPTMFGRLGDAWGMSVFAFLGLKYGKIIRKKSEFAYQESDVYDR</sequence>
<feature type="transmembrane region" description="Helical" evidence="8">
    <location>
        <begin position="118"/>
        <end position="139"/>
    </location>
</feature>
<evidence type="ECO:0000313" key="11">
    <source>
        <dbReference type="Proteomes" id="UP000518752"/>
    </source>
</evidence>
<dbReference type="AlphaFoldDB" id="A0A8H5M0V8"/>
<keyword evidence="6 8" id="KW-0472">Membrane</keyword>
<organism evidence="10 11">
    <name type="scientific">Collybiopsis confluens</name>
    <dbReference type="NCBI Taxonomy" id="2823264"/>
    <lineage>
        <taxon>Eukaryota</taxon>
        <taxon>Fungi</taxon>
        <taxon>Dikarya</taxon>
        <taxon>Basidiomycota</taxon>
        <taxon>Agaricomycotina</taxon>
        <taxon>Agaricomycetes</taxon>
        <taxon>Agaricomycetidae</taxon>
        <taxon>Agaricales</taxon>
        <taxon>Marasmiineae</taxon>
        <taxon>Omphalotaceae</taxon>
        <taxon>Collybiopsis</taxon>
    </lineage>
</organism>
<gene>
    <name evidence="10" type="ORF">D9757_008282</name>
</gene>
<dbReference type="Proteomes" id="UP000518752">
    <property type="component" value="Unassembled WGS sequence"/>
</dbReference>
<keyword evidence="4 8" id="KW-0812">Transmembrane</keyword>
<feature type="domain" description="Major facilitator superfamily (MFS) profile" evidence="9">
    <location>
        <begin position="1"/>
        <end position="393"/>
    </location>
</feature>
<dbReference type="PANTHER" id="PTHR23502">
    <property type="entry name" value="MAJOR FACILITATOR SUPERFAMILY"/>
    <property type="match status" value="1"/>
</dbReference>
<evidence type="ECO:0000256" key="8">
    <source>
        <dbReference type="SAM" id="Phobius"/>
    </source>
</evidence>
<dbReference type="Gene3D" id="1.20.1250.20">
    <property type="entry name" value="MFS general substrate transporter like domains"/>
    <property type="match status" value="1"/>
</dbReference>
<dbReference type="InterPro" id="IPR020846">
    <property type="entry name" value="MFS_dom"/>
</dbReference>
<evidence type="ECO:0000256" key="2">
    <source>
        <dbReference type="ARBA" id="ARBA00022448"/>
    </source>
</evidence>
<dbReference type="EMBL" id="JAACJN010000090">
    <property type="protein sequence ID" value="KAF5376536.1"/>
    <property type="molecule type" value="Genomic_DNA"/>
</dbReference>
<evidence type="ECO:0000259" key="9">
    <source>
        <dbReference type="PROSITE" id="PS50850"/>
    </source>
</evidence>
<dbReference type="SUPFAM" id="SSF103473">
    <property type="entry name" value="MFS general substrate transporter"/>
    <property type="match status" value="1"/>
</dbReference>
<dbReference type="OrthoDB" id="9986881at2759"/>
<proteinExistence type="inferred from homology"/>
<accession>A0A8H5M0V8</accession>
<feature type="transmembrane region" description="Helical" evidence="8">
    <location>
        <begin position="91"/>
        <end position="112"/>
    </location>
</feature>
<evidence type="ECO:0000313" key="10">
    <source>
        <dbReference type="EMBL" id="KAF5376536.1"/>
    </source>
</evidence>
<name>A0A8H5M0V8_9AGAR</name>
<evidence type="ECO:0000256" key="3">
    <source>
        <dbReference type="ARBA" id="ARBA00022475"/>
    </source>
</evidence>
<keyword evidence="5 8" id="KW-1133">Transmembrane helix</keyword>
<dbReference type="InterPro" id="IPR036259">
    <property type="entry name" value="MFS_trans_sf"/>
</dbReference>
<evidence type="ECO:0000256" key="6">
    <source>
        <dbReference type="ARBA" id="ARBA00023136"/>
    </source>
</evidence>
<comment type="caution">
    <text evidence="10">The sequence shown here is derived from an EMBL/GenBank/DDBJ whole genome shotgun (WGS) entry which is preliminary data.</text>
</comment>
<evidence type="ECO:0000256" key="1">
    <source>
        <dbReference type="ARBA" id="ARBA00004651"/>
    </source>
</evidence>
<keyword evidence="3" id="KW-1003">Cell membrane</keyword>
<dbReference type="GO" id="GO:0022857">
    <property type="term" value="F:transmembrane transporter activity"/>
    <property type="evidence" value="ECO:0007669"/>
    <property type="project" value="InterPro"/>
</dbReference>
<dbReference type="InterPro" id="IPR011701">
    <property type="entry name" value="MFS"/>
</dbReference>
<dbReference type="PANTHER" id="PTHR23502:SF186">
    <property type="entry name" value="MAJOR FACILITATOR SUPERFAMILY (MFS) PROFILE DOMAIN-CONTAINING PROTEIN"/>
    <property type="match status" value="1"/>
</dbReference>
<dbReference type="Pfam" id="PF07690">
    <property type="entry name" value="MFS_1"/>
    <property type="match status" value="1"/>
</dbReference>
<feature type="transmembrane region" description="Helical" evidence="8">
    <location>
        <begin position="326"/>
        <end position="349"/>
    </location>
</feature>
<protein>
    <recommendedName>
        <fullName evidence="9">Major facilitator superfamily (MFS) profile domain-containing protein</fullName>
    </recommendedName>
</protein>
<evidence type="ECO:0000256" key="5">
    <source>
        <dbReference type="ARBA" id="ARBA00022989"/>
    </source>
</evidence>
<keyword evidence="11" id="KW-1185">Reference proteome</keyword>
<evidence type="ECO:0000256" key="4">
    <source>
        <dbReference type="ARBA" id="ARBA00022692"/>
    </source>
</evidence>
<feature type="transmembrane region" description="Helical" evidence="8">
    <location>
        <begin position="248"/>
        <end position="272"/>
    </location>
</feature>
<reference evidence="10 11" key="1">
    <citation type="journal article" date="2020" name="ISME J.">
        <title>Uncovering the hidden diversity of litter-decomposition mechanisms in mushroom-forming fungi.</title>
        <authorList>
            <person name="Floudas D."/>
            <person name="Bentzer J."/>
            <person name="Ahren D."/>
            <person name="Johansson T."/>
            <person name="Persson P."/>
            <person name="Tunlid A."/>
        </authorList>
    </citation>
    <scope>NUCLEOTIDE SEQUENCE [LARGE SCALE GENOMIC DNA]</scope>
    <source>
        <strain evidence="10 11">CBS 406.79</strain>
    </source>
</reference>
<feature type="transmembrane region" description="Helical" evidence="8">
    <location>
        <begin position="201"/>
        <end position="228"/>
    </location>
</feature>
<evidence type="ECO:0000256" key="7">
    <source>
        <dbReference type="ARBA" id="ARBA00038459"/>
    </source>
</evidence>
<comment type="subcellular location">
    <subcellularLocation>
        <location evidence="1">Cell membrane</location>
        <topology evidence="1">Multi-pass membrane protein</topology>
    </subcellularLocation>
</comment>